<feature type="compositionally biased region" description="Acidic residues" evidence="1">
    <location>
        <begin position="34"/>
        <end position="50"/>
    </location>
</feature>
<keyword evidence="3" id="KW-1185">Reference proteome</keyword>
<evidence type="ECO:0000256" key="1">
    <source>
        <dbReference type="SAM" id="MobiDB-lite"/>
    </source>
</evidence>
<dbReference type="AlphaFoldDB" id="A0A495JXV4"/>
<evidence type="ECO:0000313" key="3">
    <source>
        <dbReference type="Proteomes" id="UP000277671"/>
    </source>
</evidence>
<proteinExistence type="predicted"/>
<feature type="region of interest" description="Disordered" evidence="1">
    <location>
        <begin position="32"/>
        <end position="63"/>
    </location>
</feature>
<sequence length="63" mass="6322">MQGRVTGWPVPGLPVFCWTVASISVMDAGGVGDGELDCPDDGGGVDEEGQAFEPVDAGGAEGR</sequence>
<evidence type="ECO:0000313" key="2">
    <source>
        <dbReference type="EMBL" id="RKR93162.1"/>
    </source>
</evidence>
<dbReference type="EMBL" id="RBKT01000001">
    <property type="protein sequence ID" value="RKR93162.1"/>
    <property type="molecule type" value="Genomic_DNA"/>
</dbReference>
<dbReference type="Proteomes" id="UP000277671">
    <property type="component" value="Unassembled WGS sequence"/>
</dbReference>
<reference evidence="2 3" key="1">
    <citation type="submission" date="2018-10" db="EMBL/GenBank/DDBJ databases">
        <title>Sequencing the genomes of 1000 actinobacteria strains.</title>
        <authorList>
            <person name="Klenk H.-P."/>
        </authorList>
    </citation>
    <scope>NUCLEOTIDE SEQUENCE [LARGE SCALE GENOMIC DNA]</scope>
    <source>
        <strain evidence="2 3">DSM 45175</strain>
    </source>
</reference>
<accession>A0A495JXV4</accession>
<organism evidence="2 3">
    <name type="scientific">Micromonospora pisi</name>
    <dbReference type="NCBI Taxonomy" id="589240"/>
    <lineage>
        <taxon>Bacteria</taxon>
        <taxon>Bacillati</taxon>
        <taxon>Actinomycetota</taxon>
        <taxon>Actinomycetes</taxon>
        <taxon>Micromonosporales</taxon>
        <taxon>Micromonosporaceae</taxon>
        <taxon>Micromonospora</taxon>
    </lineage>
</organism>
<comment type="caution">
    <text evidence="2">The sequence shown here is derived from an EMBL/GenBank/DDBJ whole genome shotgun (WGS) entry which is preliminary data.</text>
</comment>
<gene>
    <name evidence="2" type="ORF">BDK92_7680</name>
</gene>
<name>A0A495JXV4_9ACTN</name>
<protein>
    <submittedName>
        <fullName evidence="2">Uncharacterized protein</fullName>
    </submittedName>
</protein>